<organism evidence="2 3">
    <name type="scientific">Linum trigynum</name>
    <dbReference type="NCBI Taxonomy" id="586398"/>
    <lineage>
        <taxon>Eukaryota</taxon>
        <taxon>Viridiplantae</taxon>
        <taxon>Streptophyta</taxon>
        <taxon>Embryophyta</taxon>
        <taxon>Tracheophyta</taxon>
        <taxon>Spermatophyta</taxon>
        <taxon>Magnoliopsida</taxon>
        <taxon>eudicotyledons</taxon>
        <taxon>Gunneridae</taxon>
        <taxon>Pentapetalae</taxon>
        <taxon>rosids</taxon>
        <taxon>fabids</taxon>
        <taxon>Malpighiales</taxon>
        <taxon>Linaceae</taxon>
        <taxon>Linum</taxon>
    </lineage>
</organism>
<dbReference type="EMBL" id="OZ034819">
    <property type="protein sequence ID" value="CAL1392910.1"/>
    <property type="molecule type" value="Genomic_DNA"/>
</dbReference>
<evidence type="ECO:0000313" key="3">
    <source>
        <dbReference type="Proteomes" id="UP001497516"/>
    </source>
</evidence>
<accession>A0AAV2F3W7</accession>
<name>A0AAV2F3W7_9ROSI</name>
<reference evidence="2 3" key="1">
    <citation type="submission" date="2024-04" db="EMBL/GenBank/DDBJ databases">
        <authorList>
            <person name="Fracassetti M."/>
        </authorList>
    </citation>
    <scope>NUCLEOTIDE SEQUENCE [LARGE SCALE GENOMIC DNA]</scope>
</reference>
<evidence type="ECO:0000313" key="2">
    <source>
        <dbReference type="EMBL" id="CAL1392910.1"/>
    </source>
</evidence>
<dbReference type="Proteomes" id="UP001497516">
    <property type="component" value="Chromosome 6"/>
</dbReference>
<feature type="compositionally biased region" description="Pro residues" evidence="1">
    <location>
        <begin position="41"/>
        <end position="51"/>
    </location>
</feature>
<evidence type="ECO:0000256" key="1">
    <source>
        <dbReference type="SAM" id="MobiDB-lite"/>
    </source>
</evidence>
<feature type="region of interest" description="Disordered" evidence="1">
    <location>
        <begin position="36"/>
        <end position="70"/>
    </location>
</feature>
<gene>
    <name evidence="2" type="ORF">LTRI10_LOCUS33524</name>
</gene>
<keyword evidence="3" id="KW-1185">Reference proteome</keyword>
<dbReference type="AlphaFoldDB" id="A0AAV2F3W7"/>
<proteinExistence type="predicted"/>
<sequence>MVAAESRTEIMATGLRNIVLSIVTLLASLLLIHSSGFQSTHPPPPSPPHRPLPLGRYIPRHSTSRPASHG</sequence>
<protein>
    <submittedName>
        <fullName evidence="2">Uncharacterized protein</fullName>
    </submittedName>
</protein>